<dbReference type="SUPFAM" id="SSF52540">
    <property type="entry name" value="P-loop containing nucleoside triphosphate hydrolases"/>
    <property type="match status" value="1"/>
</dbReference>
<keyword evidence="7" id="KW-1185">Reference proteome</keyword>
<keyword evidence="2" id="KW-0547">Nucleotide-binding</keyword>
<keyword evidence="1 4" id="KW-0808">Transferase</keyword>
<dbReference type="EMBL" id="ATMH01004514">
    <property type="protein sequence ID" value="EPY29507.1"/>
    <property type="molecule type" value="Genomic_DNA"/>
</dbReference>
<dbReference type="NCBIfam" id="TIGR01351">
    <property type="entry name" value="adk"/>
    <property type="match status" value="1"/>
</dbReference>
<comment type="caution">
    <text evidence="6">The sequence shown here is derived from an EMBL/GenBank/DDBJ whole genome shotgun (WGS) entry which is preliminary data.</text>
</comment>
<accession>S9UFB4</accession>
<evidence type="ECO:0000256" key="3">
    <source>
        <dbReference type="ARBA" id="ARBA00022777"/>
    </source>
</evidence>
<dbReference type="PROSITE" id="PS00113">
    <property type="entry name" value="ADENYLATE_KINASE"/>
    <property type="match status" value="1"/>
</dbReference>
<dbReference type="InterPro" id="IPR006259">
    <property type="entry name" value="Adenyl_kin_sub"/>
</dbReference>
<evidence type="ECO:0000259" key="5">
    <source>
        <dbReference type="Pfam" id="PF05191"/>
    </source>
</evidence>
<evidence type="ECO:0000313" key="7">
    <source>
        <dbReference type="Proteomes" id="UP000015354"/>
    </source>
</evidence>
<evidence type="ECO:0000256" key="2">
    <source>
        <dbReference type="ARBA" id="ARBA00022741"/>
    </source>
</evidence>
<comment type="similarity">
    <text evidence="4">Belongs to the adenylate kinase family.</text>
</comment>
<dbReference type="PRINTS" id="PR00094">
    <property type="entry name" value="ADENYLTKNASE"/>
</dbReference>
<evidence type="ECO:0000256" key="1">
    <source>
        <dbReference type="ARBA" id="ARBA00022679"/>
    </source>
</evidence>
<dbReference type="InterPro" id="IPR000850">
    <property type="entry name" value="Adenylat/UMP-CMP_kin"/>
</dbReference>
<feature type="domain" description="Adenylate kinase active site lid" evidence="5">
    <location>
        <begin position="133"/>
        <end position="180"/>
    </location>
</feature>
<dbReference type="Gene3D" id="3.40.50.300">
    <property type="entry name" value="P-loop containing nucleotide triphosphate hydrolases"/>
    <property type="match status" value="1"/>
</dbReference>
<dbReference type="GO" id="GO:0005524">
    <property type="term" value="F:ATP binding"/>
    <property type="evidence" value="ECO:0007669"/>
    <property type="project" value="InterPro"/>
</dbReference>
<organism evidence="6 7">
    <name type="scientific">Strigomonas culicis</name>
    <dbReference type="NCBI Taxonomy" id="28005"/>
    <lineage>
        <taxon>Eukaryota</taxon>
        <taxon>Discoba</taxon>
        <taxon>Euglenozoa</taxon>
        <taxon>Kinetoplastea</taxon>
        <taxon>Metakinetoplastina</taxon>
        <taxon>Trypanosomatida</taxon>
        <taxon>Trypanosomatidae</taxon>
        <taxon>Strigomonadinae</taxon>
        <taxon>Strigomonas</taxon>
    </lineage>
</organism>
<evidence type="ECO:0000313" key="6">
    <source>
        <dbReference type="EMBL" id="EPY29507.1"/>
    </source>
</evidence>
<name>S9UFB4_9TRYP</name>
<dbReference type="CDD" id="cd01428">
    <property type="entry name" value="ADK"/>
    <property type="match status" value="1"/>
</dbReference>
<dbReference type="GO" id="GO:0004017">
    <property type="term" value="F:AMP kinase activity"/>
    <property type="evidence" value="ECO:0007669"/>
    <property type="project" value="InterPro"/>
</dbReference>
<proteinExistence type="inferred from homology"/>
<reference evidence="6 7" key="1">
    <citation type="journal article" date="2013" name="PLoS ONE">
        <title>Predicting the Proteins of Angomonas deanei, Strigomonas culicis and Their Respective Endosymbionts Reveals New Aspects of the Trypanosomatidae Family.</title>
        <authorList>
            <person name="Motta M.C."/>
            <person name="Martins A.C."/>
            <person name="de Souza S.S."/>
            <person name="Catta-Preta C.M."/>
            <person name="Silva R."/>
            <person name="Klein C.C."/>
            <person name="de Almeida L.G."/>
            <person name="de Lima Cunha O."/>
            <person name="Ciapina L.P."/>
            <person name="Brocchi M."/>
            <person name="Colabardini A.C."/>
            <person name="de Araujo Lima B."/>
            <person name="Machado C.R."/>
            <person name="de Almeida Soares C.M."/>
            <person name="Probst C.M."/>
            <person name="de Menezes C.B."/>
            <person name="Thompson C.E."/>
            <person name="Bartholomeu D.C."/>
            <person name="Gradia D.F."/>
            <person name="Pavoni D.P."/>
            <person name="Grisard E.C."/>
            <person name="Fantinatti-Garboggini F."/>
            <person name="Marchini F.K."/>
            <person name="Rodrigues-Luiz G.F."/>
            <person name="Wagner G."/>
            <person name="Goldman G.H."/>
            <person name="Fietto J.L."/>
            <person name="Elias M.C."/>
            <person name="Goldman M.H."/>
            <person name="Sagot M.F."/>
            <person name="Pereira M."/>
            <person name="Stoco P.H."/>
            <person name="de Mendonca-Neto R.P."/>
            <person name="Teixeira S.M."/>
            <person name="Maciel T.E."/>
            <person name="de Oliveira Mendes T.A."/>
            <person name="Urmenyi T.P."/>
            <person name="de Souza W."/>
            <person name="Schenkman S."/>
            <person name="de Vasconcelos A.T."/>
        </authorList>
    </citation>
    <scope>NUCLEOTIDE SEQUENCE [LARGE SCALE GENOMIC DNA]</scope>
</reference>
<protein>
    <submittedName>
        <fullName evidence="6">Adenylate kinase</fullName>
    </submittedName>
</protein>
<dbReference type="HAMAP" id="MF_00235">
    <property type="entry name" value="Adenylate_kinase_Adk"/>
    <property type="match status" value="1"/>
</dbReference>
<sequence>MSAKLYRLLFVGAPGVGKGTYSVRVASALKCAAISSGDLLRKEVADKTEIGQQVKALIENGTYVPDELITNMVASHLAALSATPEGASGYILDGYPRNVAQARTLWGSKAIAIDHVINLTQPRSVIIAKLSSRRMCPDCGFAYNFAKINEGGIQMEPLVPKVEGVCDKCGSTKALNTRKDDELSVVMKRQDEYAAISGPLLEFYKEKGILHDFAILGSAKVYAPKLLEFIRKLY</sequence>
<dbReference type="PANTHER" id="PTHR23359">
    <property type="entry name" value="NUCLEOTIDE KINASE"/>
    <property type="match status" value="1"/>
</dbReference>
<keyword evidence="3 4" id="KW-0418">Kinase</keyword>
<dbReference type="AlphaFoldDB" id="S9UFB4"/>
<evidence type="ECO:0000256" key="4">
    <source>
        <dbReference type="RuleBase" id="RU003330"/>
    </source>
</evidence>
<dbReference type="Pfam" id="PF05191">
    <property type="entry name" value="ADK_lid"/>
    <property type="match status" value="1"/>
</dbReference>
<dbReference type="Pfam" id="PF00406">
    <property type="entry name" value="ADK"/>
    <property type="match status" value="1"/>
</dbReference>
<dbReference type="InterPro" id="IPR007862">
    <property type="entry name" value="Adenylate_kinase_lid-dom"/>
</dbReference>
<dbReference type="OrthoDB" id="439792at2759"/>
<dbReference type="InterPro" id="IPR027417">
    <property type="entry name" value="P-loop_NTPase"/>
</dbReference>
<dbReference type="Proteomes" id="UP000015354">
    <property type="component" value="Unassembled WGS sequence"/>
</dbReference>
<gene>
    <name evidence="6" type="ORF">STCU_04514</name>
</gene>
<dbReference type="InterPro" id="IPR033690">
    <property type="entry name" value="Adenylat_kinase_CS"/>
</dbReference>